<dbReference type="Proteomes" id="UP001303946">
    <property type="component" value="Chromosome"/>
</dbReference>
<name>A0ABZ0D0U0_9BURK</name>
<dbReference type="PROSITE" id="PS51186">
    <property type="entry name" value="GNAT"/>
    <property type="match status" value="1"/>
</dbReference>
<dbReference type="CDD" id="cd04301">
    <property type="entry name" value="NAT_SF"/>
    <property type="match status" value="1"/>
</dbReference>
<dbReference type="InterPro" id="IPR000182">
    <property type="entry name" value="GNAT_dom"/>
</dbReference>
<sequence>MVEESLCFRAATVADAAVLGRLNHLLIRDEGHRNPMGVDELVERMRRWLADEGYEALLGFDGDDLVAYVLWRDEPDCVYLRQIFVQREHRRQGVARHLMLSVFERWPDKRLTVDVLAGNARALAFWRRMGYRDYAVLLERLPLSDDEG</sequence>
<dbReference type="PANTHER" id="PTHR43877:SF1">
    <property type="entry name" value="ACETYLTRANSFERASE"/>
    <property type="match status" value="1"/>
</dbReference>
<organism evidence="4 5">
    <name type="scientific">Piscinibacter gummiphilus</name>
    <dbReference type="NCBI Taxonomy" id="946333"/>
    <lineage>
        <taxon>Bacteria</taxon>
        <taxon>Pseudomonadati</taxon>
        <taxon>Pseudomonadota</taxon>
        <taxon>Betaproteobacteria</taxon>
        <taxon>Burkholderiales</taxon>
        <taxon>Sphaerotilaceae</taxon>
        <taxon>Piscinibacter</taxon>
    </lineage>
</organism>
<keyword evidence="1" id="KW-0808">Transferase</keyword>
<gene>
    <name evidence="4" type="ORF">RXV79_01190</name>
</gene>
<evidence type="ECO:0000313" key="5">
    <source>
        <dbReference type="Proteomes" id="UP001303946"/>
    </source>
</evidence>
<keyword evidence="5" id="KW-1185">Reference proteome</keyword>
<dbReference type="InterPro" id="IPR050832">
    <property type="entry name" value="Bact_Acetyltransf"/>
</dbReference>
<reference evidence="4 5" key="1">
    <citation type="submission" date="2023-10" db="EMBL/GenBank/DDBJ databases">
        <title>Bacteria for the degradation of biodegradable plastic PBAT(Polybutylene adipate terephthalate).</title>
        <authorList>
            <person name="Weon H.-Y."/>
            <person name="Yeon J."/>
        </authorList>
    </citation>
    <scope>NUCLEOTIDE SEQUENCE [LARGE SCALE GENOMIC DNA]</scope>
    <source>
        <strain evidence="4 5">SBD 7-3</strain>
    </source>
</reference>
<dbReference type="Pfam" id="PF00583">
    <property type="entry name" value="Acetyltransf_1"/>
    <property type="match status" value="1"/>
</dbReference>
<proteinExistence type="predicted"/>
<dbReference type="InterPro" id="IPR016181">
    <property type="entry name" value="Acyl_CoA_acyltransferase"/>
</dbReference>
<protein>
    <submittedName>
        <fullName evidence="4">GNAT family N-acetyltransferase</fullName>
    </submittedName>
</protein>
<keyword evidence="2" id="KW-0012">Acyltransferase</keyword>
<dbReference type="Gene3D" id="3.40.630.30">
    <property type="match status" value="1"/>
</dbReference>
<feature type="domain" description="N-acetyltransferase" evidence="3">
    <location>
        <begin position="6"/>
        <end position="148"/>
    </location>
</feature>
<accession>A0ABZ0D0U0</accession>
<evidence type="ECO:0000256" key="1">
    <source>
        <dbReference type="ARBA" id="ARBA00022679"/>
    </source>
</evidence>
<dbReference type="PANTHER" id="PTHR43877">
    <property type="entry name" value="AMINOALKYLPHOSPHONATE N-ACETYLTRANSFERASE-RELATED-RELATED"/>
    <property type="match status" value="1"/>
</dbReference>
<dbReference type="SUPFAM" id="SSF55729">
    <property type="entry name" value="Acyl-CoA N-acyltransferases (Nat)"/>
    <property type="match status" value="1"/>
</dbReference>
<evidence type="ECO:0000256" key="2">
    <source>
        <dbReference type="ARBA" id="ARBA00023315"/>
    </source>
</evidence>
<evidence type="ECO:0000313" key="4">
    <source>
        <dbReference type="EMBL" id="WOB08683.1"/>
    </source>
</evidence>
<dbReference type="RefSeq" id="WP_316701507.1">
    <property type="nucleotide sequence ID" value="NZ_CP136336.1"/>
</dbReference>
<dbReference type="EMBL" id="CP136336">
    <property type="protein sequence ID" value="WOB08683.1"/>
    <property type="molecule type" value="Genomic_DNA"/>
</dbReference>
<evidence type="ECO:0000259" key="3">
    <source>
        <dbReference type="PROSITE" id="PS51186"/>
    </source>
</evidence>